<evidence type="ECO:0000313" key="2">
    <source>
        <dbReference type="EMBL" id="QHT65481.1"/>
    </source>
</evidence>
<dbReference type="Proteomes" id="UP000480178">
    <property type="component" value="Chromosome"/>
</dbReference>
<evidence type="ECO:0000256" key="1">
    <source>
        <dbReference type="SAM" id="SignalP"/>
    </source>
</evidence>
<accession>A0A6C0GC15</accession>
<dbReference type="SUPFAM" id="SSF53474">
    <property type="entry name" value="alpha/beta-Hydrolases"/>
    <property type="match status" value="1"/>
</dbReference>
<keyword evidence="1" id="KW-0732">Signal</keyword>
<proteinExistence type="predicted"/>
<feature type="chain" id="PRO_5025393535" evidence="1">
    <location>
        <begin position="20"/>
        <end position="369"/>
    </location>
</feature>
<dbReference type="InterPro" id="IPR029058">
    <property type="entry name" value="AB_hydrolase_fold"/>
</dbReference>
<gene>
    <name evidence="2" type="ORF">GXP67_01730</name>
</gene>
<keyword evidence="2" id="KW-0378">Hydrolase</keyword>
<evidence type="ECO:0000313" key="3">
    <source>
        <dbReference type="Proteomes" id="UP000480178"/>
    </source>
</evidence>
<organism evidence="2 3">
    <name type="scientific">Rhodocytophaga rosea</name>
    <dbReference type="NCBI Taxonomy" id="2704465"/>
    <lineage>
        <taxon>Bacteria</taxon>
        <taxon>Pseudomonadati</taxon>
        <taxon>Bacteroidota</taxon>
        <taxon>Cytophagia</taxon>
        <taxon>Cytophagales</taxon>
        <taxon>Rhodocytophagaceae</taxon>
        <taxon>Rhodocytophaga</taxon>
    </lineage>
</organism>
<dbReference type="EMBL" id="CP048222">
    <property type="protein sequence ID" value="QHT65481.1"/>
    <property type="molecule type" value="Genomic_DNA"/>
</dbReference>
<name>A0A6C0GC15_9BACT</name>
<keyword evidence="3" id="KW-1185">Reference proteome</keyword>
<dbReference type="GO" id="GO:0016787">
    <property type="term" value="F:hydrolase activity"/>
    <property type="evidence" value="ECO:0007669"/>
    <property type="project" value="UniProtKB-KW"/>
</dbReference>
<feature type="signal peptide" evidence="1">
    <location>
        <begin position="1"/>
        <end position="19"/>
    </location>
</feature>
<protein>
    <submittedName>
        <fullName evidence="2">Alpha/beta hydrolase</fullName>
    </submittedName>
</protein>
<reference evidence="2 3" key="1">
    <citation type="submission" date="2020-01" db="EMBL/GenBank/DDBJ databases">
        <authorList>
            <person name="Kim M.K."/>
        </authorList>
    </citation>
    <scope>NUCLEOTIDE SEQUENCE [LARGE SCALE GENOMIC DNA]</scope>
    <source>
        <strain evidence="2 3">172606-1</strain>
    </source>
</reference>
<sequence>MKNLLLAIILIVFAWNAKAQTAKIDSGTINGARYKIIFPPNWKNKLVMYAHGYEFMNSPAMLDNPNLAKGFAPFLDRGFAVAASAYRIQGYALPEGIEDTEALRKHFVSKYGKPDTTFMVGHSMGGGISLGISEKYAANYQGALPLCPLSSNPYIQTRKEFDLIAVFNVLFPEQISPLSEIMKTGSSEKSVQQVFASAEPLYKHLQKDSLLAKQLAQTFELKLKDLPFAVLFGEMVLRDLVKKSGGNPFDNTNTLYTGFPDDWMVNQKVERLSASPTAFQFLQKNYRTGEISFPVVMMHTTYDQLIPAQLAIGNYDMMVRQKGKEKFMVVKYTNGQGHCEFTPEQTGLAFDELRQWVKSGKRPKSGSIQ</sequence>
<dbReference type="AlphaFoldDB" id="A0A6C0GC15"/>
<dbReference type="Gene3D" id="3.40.50.1820">
    <property type="entry name" value="alpha/beta hydrolase"/>
    <property type="match status" value="1"/>
</dbReference>
<dbReference type="RefSeq" id="WP_162441568.1">
    <property type="nucleotide sequence ID" value="NZ_CP048222.1"/>
</dbReference>
<dbReference type="KEGG" id="rhoz:GXP67_01730"/>